<organism evidence="3 4">
    <name type="scientific">Larkinella insperata</name>
    <dbReference type="NCBI Taxonomy" id="332158"/>
    <lineage>
        <taxon>Bacteria</taxon>
        <taxon>Pseudomonadati</taxon>
        <taxon>Bacteroidota</taxon>
        <taxon>Cytophagia</taxon>
        <taxon>Cytophagales</taxon>
        <taxon>Spirosomataceae</taxon>
        <taxon>Larkinella</taxon>
    </lineage>
</organism>
<dbReference type="NCBIfam" id="TIGR03523">
    <property type="entry name" value="GldN"/>
    <property type="match status" value="1"/>
</dbReference>
<feature type="region of interest" description="Disordered" evidence="1">
    <location>
        <begin position="123"/>
        <end position="200"/>
    </location>
</feature>
<evidence type="ECO:0000256" key="1">
    <source>
        <dbReference type="SAM" id="MobiDB-lite"/>
    </source>
</evidence>
<evidence type="ECO:0000313" key="4">
    <source>
        <dbReference type="Proteomes" id="UP001597116"/>
    </source>
</evidence>
<feature type="signal peptide" evidence="2">
    <location>
        <begin position="1"/>
        <end position="23"/>
    </location>
</feature>
<evidence type="ECO:0000256" key="2">
    <source>
        <dbReference type="SAM" id="SignalP"/>
    </source>
</evidence>
<protein>
    <submittedName>
        <fullName evidence="3">Gliding motility protein GldN</fullName>
    </submittedName>
</protein>
<dbReference type="Pfam" id="PF19841">
    <property type="entry name" value="GldN"/>
    <property type="match status" value="1"/>
</dbReference>
<reference evidence="4" key="1">
    <citation type="journal article" date="2019" name="Int. J. Syst. Evol. Microbiol.">
        <title>The Global Catalogue of Microorganisms (GCM) 10K type strain sequencing project: providing services to taxonomists for standard genome sequencing and annotation.</title>
        <authorList>
            <consortium name="The Broad Institute Genomics Platform"/>
            <consortium name="The Broad Institute Genome Sequencing Center for Infectious Disease"/>
            <person name="Wu L."/>
            <person name="Ma J."/>
        </authorList>
    </citation>
    <scope>NUCLEOTIDE SEQUENCE [LARGE SCALE GENOMIC DNA]</scope>
    <source>
        <strain evidence="4">CCUG 55608</strain>
    </source>
</reference>
<comment type="caution">
    <text evidence="3">The sequence shown here is derived from an EMBL/GenBank/DDBJ whole genome shotgun (WGS) entry which is preliminary data.</text>
</comment>
<accession>A0ABW3QFL9</accession>
<gene>
    <name evidence="3" type="primary">gldN</name>
    <name evidence="3" type="ORF">ACFQ4C_11410</name>
</gene>
<proteinExistence type="predicted"/>
<evidence type="ECO:0000313" key="3">
    <source>
        <dbReference type="EMBL" id="MFD1141721.1"/>
    </source>
</evidence>
<name>A0ABW3QFL9_9BACT</name>
<dbReference type="EMBL" id="JBHTLP010000008">
    <property type="protein sequence ID" value="MFD1141721.1"/>
    <property type="molecule type" value="Genomic_DNA"/>
</dbReference>
<sequence>MKQAGSVAVAAVLAVLAGGVAQAQEKESTKTNPLSVREISDSDIMMKKTLWRRVDLNEKQNQAMFSKNNQITKYLIDAVKAGVLVAYPNDSVSTPMDVSKFAEKLAVPDQAVALTAEEKAAGFGDEAKTDDGWGNATPKDKKPAAKQPVDDGWGTPTKTAKAQPADDGWGTPAPKKKTTAKNTKGKKGAKPAPVVPEPPKVDSAAMAKAASPFNSANERLADEYSVLDIKEDWVFDRKRSRLYFDIQTVGIIIPADKTPSGLEQPVAYFKYKDLDKLFRSDPKKFIWYNFQNQAQHKNLADAFDLRLFWGRIYKVSNPKDRDLIGQYGSEREGLMKSYQIEQELMEQEHSLWEY</sequence>
<dbReference type="InterPro" id="IPR019847">
    <property type="entry name" value="Gliding_motility_assoc_GldN"/>
</dbReference>
<feature type="chain" id="PRO_5047462388" evidence="2">
    <location>
        <begin position="24"/>
        <end position="354"/>
    </location>
</feature>
<feature type="compositionally biased region" description="Basic residues" evidence="1">
    <location>
        <begin position="174"/>
        <end position="189"/>
    </location>
</feature>
<keyword evidence="4" id="KW-1185">Reference proteome</keyword>
<keyword evidence="2" id="KW-0732">Signal</keyword>
<dbReference type="Proteomes" id="UP001597116">
    <property type="component" value="Unassembled WGS sequence"/>
</dbReference>
<dbReference type="RefSeq" id="WP_265992206.1">
    <property type="nucleotide sequence ID" value="NZ_CP110973.1"/>
</dbReference>